<keyword evidence="1" id="KW-0812">Transmembrane</keyword>
<accession>A0ABS6XVC7</accession>
<feature type="transmembrane region" description="Helical" evidence="1">
    <location>
        <begin position="6"/>
        <end position="25"/>
    </location>
</feature>
<sequence>MKMNNIIYSLLPIMVGLCLPLMGIANGNLGKVLGSPFTATFGVFLVALAGITFVILVSNAPLPTANQITETKLWYWVGGLIVVMNIVTFTVAPSKIGIGNLIIFFVASQLVSSLIIEHFGIFNVIKHTINWQRILGVCFLIGGVFLIKKF</sequence>
<dbReference type="InterPro" id="IPR006750">
    <property type="entry name" value="YdcZ"/>
</dbReference>
<protein>
    <submittedName>
        <fullName evidence="2">DMT family transporter</fullName>
    </submittedName>
</protein>
<keyword evidence="3" id="KW-1185">Reference proteome</keyword>
<dbReference type="Pfam" id="PF04657">
    <property type="entry name" value="DMT_YdcZ"/>
    <property type="match status" value="1"/>
</dbReference>
<feature type="transmembrane region" description="Helical" evidence="1">
    <location>
        <begin position="73"/>
        <end position="92"/>
    </location>
</feature>
<comment type="caution">
    <text evidence="2">The sequence shown here is derived from an EMBL/GenBank/DDBJ whole genome shotgun (WGS) entry which is preliminary data.</text>
</comment>
<dbReference type="RefSeq" id="WP_219317120.1">
    <property type="nucleotide sequence ID" value="NZ_JAHWYN010000006.1"/>
</dbReference>
<keyword evidence="1" id="KW-0472">Membrane</keyword>
<evidence type="ECO:0000313" key="2">
    <source>
        <dbReference type="EMBL" id="MBW4360641.1"/>
    </source>
</evidence>
<keyword evidence="1" id="KW-1133">Transmembrane helix</keyword>
<feature type="transmembrane region" description="Helical" evidence="1">
    <location>
        <begin position="131"/>
        <end position="147"/>
    </location>
</feature>
<feature type="transmembrane region" description="Helical" evidence="1">
    <location>
        <begin position="101"/>
        <end position="125"/>
    </location>
</feature>
<dbReference type="PANTHER" id="PTHR34821">
    <property type="entry name" value="INNER MEMBRANE PROTEIN YDCZ"/>
    <property type="match status" value="1"/>
</dbReference>
<name>A0ABS6XVC7_9FLAO</name>
<dbReference type="EMBL" id="JAHWYN010000006">
    <property type="protein sequence ID" value="MBW4360641.1"/>
    <property type="molecule type" value="Genomic_DNA"/>
</dbReference>
<evidence type="ECO:0000313" key="3">
    <source>
        <dbReference type="Proteomes" id="UP000812031"/>
    </source>
</evidence>
<reference evidence="2 3" key="1">
    <citation type="submission" date="2021-07" db="EMBL/GenBank/DDBJ databases">
        <title>Flavobacterium sp. nov. isolated from sediment on the Taihu Lake.</title>
        <authorList>
            <person name="Qu J.-H."/>
        </authorList>
    </citation>
    <scope>NUCLEOTIDE SEQUENCE [LARGE SCALE GENOMIC DNA]</scope>
    <source>
        <strain evidence="2 3">NAS39</strain>
    </source>
</reference>
<gene>
    <name evidence="2" type="ORF">KZH69_09120</name>
</gene>
<organism evidence="2 3">
    <name type="scientific">Flavobacterium taihuense</name>
    <dbReference type="NCBI Taxonomy" id="2857508"/>
    <lineage>
        <taxon>Bacteria</taxon>
        <taxon>Pseudomonadati</taxon>
        <taxon>Bacteroidota</taxon>
        <taxon>Flavobacteriia</taxon>
        <taxon>Flavobacteriales</taxon>
        <taxon>Flavobacteriaceae</taxon>
        <taxon>Flavobacterium</taxon>
    </lineage>
</organism>
<dbReference type="Proteomes" id="UP000812031">
    <property type="component" value="Unassembled WGS sequence"/>
</dbReference>
<feature type="transmembrane region" description="Helical" evidence="1">
    <location>
        <begin position="37"/>
        <end position="61"/>
    </location>
</feature>
<evidence type="ECO:0000256" key="1">
    <source>
        <dbReference type="SAM" id="Phobius"/>
    </source>
</evidence>
<dbReference type="PANTHER" id="PTHR34821:SF2">
    <property type="entry name" value="INNER MEMBRANE PROTEIN YDCZ"/>
    <property type="match status" value="1"/>
</dbReference>
<proteinExistence type="predicted"/>